<dbReference type="Proteomes" id="UP000269793">
    <property type="component" value="Chromosome III"/>
</dbReference>
<feature type="domain" description="POPLD" evidence="5">
    <location>
        <begin position="492"/>
        <end position="579"/>
    </location>
</feature>
<dbReference type="VEuPathDB" id="FungiDB:DNF11_2049"/>
<dbReference type="EC" id="3.1.26.5" evidence="6"/>
<keyword evidence="7" id="KW-1185">Reference proteome</keyword>
<evidence type="ECO:0000259" key="4">
    <source>
        <dbReference type="Pfam" id="PF06978"/>
    </source>
</evidence>
<dbReference type="InterPro" id="IPR039182">
    <property type="entry name" value="Pop1"/>
</dbReference>
<dbReference type="PANTHER" id="PTHR22731:SF3">
    <property type="entry name" value="RIBONUCLEASES P_MRP PROTEIN SUBUNIT POP1"/>
    <property type="match status" value="1"/>
</dbReference>
<dbReference type="EMBL" id="CP033150">
    <property type="protein sequence ID" value="AYO42999.1"/>
    <property type="molecule type" value="Genomic_DNA"/>
</dbReference>
<dbReference type="GO" id="GO:0005655">
    <property type="term" value="C:nucleolar ribonuclease P complex"/>
    <property type="evidence" value="ECO:0007669"/>
    <property type="project" value="InterPro"/>
</dbReference>
<dbReference type="GO" id="GO:0001682">
    <property type="term" value="P:tRNA 5'-leader removal"/>
    <property type="evidence" value="ECO:0007669"/>
    <property type="project" value="InterPro"/>
</dbReference>
<evidence type="ECO:0000256" key="3">
    <source>
        <dbReference type="ARBA" id="ARBA00023242"/>
    </source>
</evidence>
<sequence length="752" mass="83577">MKRAADGPSSVPGDAKRARHAHAMVVVPPRPISTHLDIDELIAARKSDILALHRAMNQARAATNTRAWQLLPRHLRRRAASHNVLRLPRRLRNKARAELRASNTAAMTRSEMRRRMPERTLHAYVRRRASLKARAARAGRRWLETHLWHAKRFRMSGEKGTSDGGAGRFGFCLAESPHHKSFRTTWRQTAQAIVHDASYTSVFYVCARARRVADATSRLQLFLARAGAEHGWETSWTSGAQLCHTILLAKQAICPVQVLWIPRVVGRTRRACLLFVHPAASKDVRRALQKAHDALQCRRAGPIPQRWDRHVDIQAHQVDMTPSPAVAAGVWHSDASQRPPATPHARGRTLATTDGWNIFDLMGHRSAHILRRVLHPAESAVPAQSAMLRAALESPTLLPPHTVLTCDVTDPRLDAPDVPPAPPIASLCDDDVPRYTDARFFSCRHALPATTASIDRRRARGDTRAHGTQDTLTIMLIQRSIEPSPGPGHMFGYTLLVPRGWGAIYLHALARASALVVGQEQLRELYLNLGLPLFPYDWVGHPAYMALAEAGRARRAAQWHARPPAKRVRLDDEGLAYAFGGAALWTTLGRAEPTRPVILPAPTRIPRSPRIRPMVLVLLVACRRGAFDENATMHVPEADLLPQWRAALDPPTSRKTIARQELQTLEATPVARSSAVGAVTTGHYALATGHGRAIGAMDLEAWLELERRRVPPPPPTWGRWKRNRVPLERLVLVRPAMTETPVRAASVSLVRL</sequence>
<proteinExistence type="predicted"/>
<dbReference type="AlphaFoldDB" id="A0A3G2S6R0"/>
<dbReference type="InterPro" id="IPR009723">
    <property type="entry name" value="Pop1_N"/>
</dbReference>
<dbReference type="OrthoDB" id="442863at2759"/>
<name>A0A3G2S6R0_MALR7</name>
<accession>A0A3G2S6R0</accession>
<evidence type="ECO:0000313" key="6">
    <source>
        <dbReference type="EMBL" id="AYO42999.1"/>
    </source>
</evidence>
<keyword evidence="2" id="KW-0819">tRNA processing</keyword>
<keyword evidence="3" id="KW-0539">Nucleus</keyword>
<comment type="subcellular location">
    <subcellularLocation>
        <location evidence="1">Nucleus</location>
    </subcellularLocation>
</comment>
<dbReference type="GO" id="GO:0000172">
    <property type="term" value="C:ribonuclease MRP complex"/>
    <property type="evidence" value="ECO:0007669"/>
    <property type="project" value="InterPro"/>
</dbReference>
<gene>
    <name evidence="6" type="primary">POP1</name>
    <name evidence="6" type="ORF">DNF11_2049</name>
</gene>
<dbReference type="GO" id="GO:0004526">
    <property type="term" value="F:ribonuclease P activity"/>
    <property type="evidence" value="ECO:0007669"/>
    <property type="project" value="UniProtKB-EC"/>
</dbReference>
<dbReference type="Pfam" id="PF06978">
    <property type="entry name" value="POP1_N"/>
    <property type="match status" value="1"/>
</dbReference>
<dbReference type="InterPro" id="IPR012590">
    <property type="entry name" value="POPLD_dom"/>
</dbReference>
<organism evidence="6 7">
    <name type="scientific">Malassezia restricta (strain ATCC 96810 / NBRC 103918 / CBS 7877)</name>
    <name type="common">Seborrheic dermatitis infection agent</name>
    <dbReference type="NCBI Taxonomy" id="425264"/>
    <lineage>
        <taxon>Eukaryota</taxon>
        <taxon>Fungi</taxon>
        <taxon>Dikarya</taxon>
        <taxon>Basidiomycota</taxon>
        <taxon>Ustilaginomycotina</taxon>
        <taxon>Malasseziomycetes</taxon>
        <taxon>Malasseziales</taxon>
        <taxon>Malasseziaceae</taxon>
        <taxon>Malassezia</taxon>
    </lineage>
</organism>
<dbReference type="Pfam" id="PF08170">
    <property type="entry name" value="POPLD"/>
    <property type="match status" value="1"/>
</dbReference>
<feature type="domain" description="Pop1 N-terminal" evidence="4">
    <location>
        <begin position="42"/>
        <end position="133"/>
    </location>
</feature>
<reference evidence="6 7" key="1">
    <citation type="submission" date="2018-10" db="EMBL/GenBank/DDBJ databases">
        <title>Complete genome sequence of Malassezia restricta CBS 7877.</title>
        <authorList>
            <person name="Morand S.C."/>
            <person name="Bertignac M."/>
            <person name="Iltis A."/>
            <person name="Kolder I."/>
            <person name="Pirovano W."/>
            <person name="Jourdain R."/>
            <person name="Clavaud C."/>
        </authorList>
    </citation>
    <scope>NUCLEOTIDE SEQUENCE [LARGE SCALE GENOMIC DNA]</scope>
    <source>
        <strain evidence="6 7">CBS 7877</strain>
    </source>
</reference>
<keyword evidence="6" id="KW-0378">Hydrolase</keyword>
<evidence type="ECO:0000256" key="1">
    <source>
        <dbReference type="ARBA" id="ARBA00004123"/>
    </source>
</evidence>
<evidence type="ECO:0000313" key="7">
    <source>
        <dbReference type="Proteomes" id="UP000269793"/>
    </source>
</evidence>
<protein>
    <submittedName>
        <fullName evidence="6">Ribonucleases P/MRP protein subunit POP1</fullName>
        <ecNumber evidence="6">3.1.26.5</ecNumber>
    </submittedName>
</protein>
<dbReference type="PANTHER" id="PTHR22731">
    <property type="entry name" value="RIBONUCLEASES P/MRP PROTEIN SUBUNIT POP1"/>
    <property type="match status" value="1"/>
</dbReference>
<dbReference type="STRING" id="425264.A0A3G2S6R0"/>
<evidence type="ECO:0000259" key="5">
    <source>
        <dbReference type="Pfam" id="PF08170"/>
    </source>
</evidence>
<evidence type="ECO:0000256" key="2">
    <source>
        <dbReference type="ARBA" id="ARBA00022694"/>
    </source>
</evidence>